<keyword evidence="2" id="KW-1185">Reference proteome</keyword>
<evidence type="ECO:0000313" key="2">
    <source>
        <dbReference type="Proteomes" id="UP000078599"/>
    </source>
</evidence>
<dbReference type="Proteomes" id="UP000078599">
    <property type="component" value="Unassembled WGS sequence"/>
</dbReference>
<reference evidence="1 2" key="1">
    <citation type="submission" date="2015-03" db="EMBL/GenBank/DDBJ databases">
        <authorList>
            <person name="Regsiter A."/>
            <person name="william w."/>
        </authorList>
    </citation>
    <scope>NUCLEOTIDE SEQUENCE [LARGE SCALE GENOMIC DNA]</scope>
    <source>
        <strain evidence="1 2">CB1</strain>
    </source>
</reference>
<gene>
    <name evidence="1" type="ORF">THICB1_80053</name>
</gene>
<organism evidence="1 2">
    <name type="scientific">Thiomonas arsenitoxydans (strain DSM 22701 / CIP 110005 / 3As)</name>
    <dbReference type="NCBI Taxonomy" id="426114"/>
    <lineage>
        <taxon>Bacteria</taxon>
        <taxon>Pseudomonadati</taxon>
        <taxon>Pseudomonadota</taxon>
        <taxon>Betaproteobacteria</taxon>
        <taxon>Burkholderiales</taxon>
        <taxon>Thiomonas</taxon>
    </lineage>
</organism>
<proteinExistence type="predicted"/>
<name>A0ABM9T977_THIA3</name>
<evidence type="ECO:0000313" key="1">
    <source>
        <dbReference type="EMBL" id="CQR38772.1"/>
    </source>
</evidence>
<dbReference type="EMBL" id="CTRI01000030">
    <property type="protein sequence ID" value="CQR38772.1"/>
    <property type="molecule type" value="Genomic_DNA"/>
</dbReference>
<comment type="caution">
    <text evidence="1">The sequence shown here is derived from an EMBL/GenBank/DDBJ whole genome shotgun (WGS) entry which is preliminary data.</text>
</comment>
<accession>A0ABM9T977</accession>
<sequence>MSYPWHFVSSAKLRSDIHACMNSAIRTNSCPGIHDDRAVVQNCKAWAKNIDRYREP</sequence>
<protein>
    <submittedName>
        <fullName evidence="1">Uncharacterized protein</fullName>
    </submittedName>
</protein>